<accession>A0A9W8XYX7</accession>
<name>A0A9W8XYX7_9PLEO</name>
<dbReference type="Proteomes" id="UP001140560">
    <property type="component" value="Unassembled WGS sequence"/>
</dbReference>
<gene>
    <name evidence="2" type="ORF">N0V83_010705</name>
</gene>
<organism evidence="2 3">
    <name type="scientific">Neocucurbitaria cava</name>
    <dbReference type="NCBI Taxonomy" id="798079"/>
    <lineage>
        <taxon>Eukaryota</taxon>
        <taxon>Fungi</taxon>
        <taxon>Dikarya</taxon>
        <taxon>Ascomycota</taxon>
        <taxon>Pezizomycotina</taxon>
        <taxon>Dothideomycetes</taxon>
        <taxon>Pleosporomycetidae</taxon>
        <taxon>Pleosporales</taxon>
        <taxon>Pleosporineae</taxon>
        <taxon>Cucurbitariaceae</taxon>
        <taxon>Neocucurbitaria</taxon>
    </lineage>
</organism>
<proteinExistence type="predicted"/>
<reference evidence="2" key="1">
    <citation type="submission" date="2022-10" db="EMBL/GenBank/DDBJ databases">
        <title>Tapping the CABI collections for fungal endophytes: first genome assemblies for Collariella, Neodidymelliopsis, Ascochyta clinopodiicola, Didymella pomorum, Didymosphaeria variabile, Neocosmospora piperis and Neocucurbitaria cava.</title>
        <authorList>
            <person name="Hill R."/>
        </authorList>
    </citation>
    <scope>NUCLEOTIDE SEQUENCE</scope>
    <source>
        <strain evidence="2">IMI 356814</strain>
    </source>
</reference>
<dbReference type="EMBL" id="JAPEUY010000022">
    <property type="protein sequence ID" value="KAJ4361765.1"/>
    <property type="molecule type" value="Genomic_DNA"/>
</dbReference>
<dbReference type="AlphaFoldDB" id="A0A9W8XYX7"/>
<evidence type="ECO:0000313" key="2">
    <source>
        <dbReference type="EMBL" id="KAJ4361765.1"/>
    </source>
</evidence>
<sequence>MDELLDLDVARYAKRLTFSPKFYHKTFWKEYLRFIDEETEEMTYSDLIAPELRDNYEEDNSDHLPPPEKGHPTRDSIGRHLVAKAQSLWAAKAAEQEAKRGENCAALARLFDSMSNLECVEITEWSCTLKEHHIIDYPE</sequence>
<evidence type="ECO:0000256" key="1">
    <source>
        <dbReference type="SAM" id="MobiDB-lite"/>
    </source>
</evidence>
<protein>
    <submittedName>
        <fullName evidence="2">Uncharacterized protein</fullName>
    </submittedName>
</protein>
<evidence type="ECO:0000313" key="3">
    <source>
        <dbReference type="Proteomes" id="UP001140560"/>
    </source>
</evidence>
<comment type="caution">
    <text evidence="2">The sequence shown here is derived from an EMBL/GenBank/DDBJ whole genome shotgun (WGS) entry which is preliminary data.</text>
</comment>
<feature type="region of interest" description="Disordered" evidence="1">
    <location>
        <begin position="55"/>
        <end position="77"/>
    </location>
</feature>
<dbReference type="OrthoDB" id="3792523at2759"/>
<keyword evidence="3" id="KW-1185">Reference proteome</keyword>